<evidence type="ECO:0000259" key="3">
    <source>
        <dbReference type="PROSITE" id="PS51819"/>
    </source>
</evidence>
<dbReference type="Pfam" id="PF01261">
    <property type="entry name" value="AP_endonuc_2"/>
    <property type="match status" value="1"/>
</dbReference>
<feature type="region of interest" description="Disordered" evidence="2">
    <location>
        <begin position="1"/>
        <end position="28"/>
    </location>
</feature>
<keyword evidence="4" id="KW-0670">Pyruvate</keyword>
<feature type="binding site" evidence="1">
    <location>
        <position position="163"/>
    </location>
    <ligand>
        <name>a divalent metal cation</name>
        <dbReference type="ChEBI" id="CHEBI:60240"/>
        <note>catalytic</note>
    </ligand>
</feature>
<comment type="cofactor">
    <cofactor evidence="1">
        <name>a divalent metal cation</name>
        <dbReference type="ChEBI" id="CHEBI:60240"/>
    </cofactor>
</comment>
<dbReference type="HAMAP" id="MF_02238">
    <property type="entry name" value="DSD"/>
    <property type="match status" value="1"/>
</dbReference>
<dbReference type="Pfam" id="PF00903">
    <property type="entry name" value="Glyoxalase"/>
    <property type="match status" value="1"/>
</dbReference>
<dbReference type="EC" id="4.2.1.118" evidence="1"/>
<keyword evidence="4" id="KW-0223">Dioxygenase</keyword>
<protein>
    <recommendedName>
        <fullName evidence="1">3-dehydroshikimate dehydratase</fullName>
        <shortName evidence="1">DSD</shortName>
        <ecNumber evidence="1">4.2.1.118</ecNumber>
    </recommendedName>
</protein>
<evidence type="ECO:0000256" key="1">
    <source>
        <dbReference type="HAMAP-Rule" id="MF_02238"/>
    </source>
</evidence>
<keyword evidence="4" id="KW-0560">Oxidoreductase</keyword>
<dbReference type="EMBL" id="FOIE01000001">
    <property type="protein sequence ID" value="SES82556.1"/>
    <property type="molecule type" value="Genomic_DNA"/>
</dbReference>
<organism evidence="4 5">
    <name type="scientific">Geodermatophilus poikilotrophus</name>
    <dbReference type="NCBI Taxonomy" id="1333667"/>
    <lineage>
        <taxon>Bacteria</taxon>
        <taxon>Bacillati</taxon>
        <taxon>Actinomycetota</taxon>
        <taxon>Actinomycetes</taxon>
        <taxon>Geodermatophilales</taxon>
        <taxon>Geodermatophilaceae</taxon>
        <taxon>Geodermatophilus</taxon>
    </lineage>
</organism>
<dbReference type="PROSITE" id="PS51819">
    <property type="entry name" value="VOC"/>
    <property type="match status" value="1"/>
</dbReference>
<dbReference type="InterPro" id="IPR050312">
    <property type="entry name" value="IolE/XylAMocC-like"/>
</dbReference>
<comment type="catalytic activity">
    <reaction evidence="1">
        <text>3-dehydroshikimate = 3,4-dihydroxybenzoate + H2O</text>
        <dbReference type="Rhea" id="RHEA:24848"/>
        <dbReference type="ChEBI" id="CHEBI:15377"/>
        <dbReference type="ChEBI" id="CHEBI:16630"/>
        <dbReference type="ChEBI" id="CHEBI:36241"/>
        <dbReference type="EC" id="4.2.1.118"/>
    </reaction>
</comment>
<dbReference type="InterPro" id="IPR013022">
    <property type="entry name" value="Xyl_isomerase-like_TIM-brl"/>
</dbReference>
<dbReference type="InterPro" id="IPR036237">
    <property type="entry name" value="Xyl_isomerase-like_sf"/>
</dbReference>
<evidence type="ECO:0000256" key="2">
    <source>
        <dbReference type="SAM" id="MobiDB-lite"/>
    </source>
</evidence>
<keyword evidence="5" id="KW-1185">Reference proteome</keyword>
<dbReference type="PANTHER" id="PTHR12110:SF21">
    <property type="entry name" value="XYLOSE ISOMERASE-LIKE TIM BARREL DOMAIN-CONTAINING PROTEIN"/>
    <property type="match status" value="1"/>
</dbReference>
<dbReference type="SUPFAM" id="SSF51658">
    <property type="entry name" value="Xylose isomerase-like"/>
    <property type="match status" value="1"/>
</dbReference>
<keyword evidence="1" id="KW-0479">Metal-binding</keyword>
<keyword evidence="1" id="KW-0456">Lyase</keyword>
<dbReference type="GO" id="GO:0046872">
    <property type="term" value="F:metal ion binding"/>
    <property type="evidence" value="ECO:0007669"/>
    <property type="project" value="UniProtKB-UniRule"/>
</dbReference>
<dbReference type="UniPathway" id="UPA00088"/>
<comment type="caution">
    <text evidence="1">Lacks conserved residue(s) required for the propagation of feature annotation.</text>
</comment>
<comment type="function">
    <text evidence="1">Catalyzes the conversion of 3-dehydroshikimate to protocatechuate (3,4-dihydroxybenzoate), a common intermediate of quinate and shikimate degradation pathways.</text>
</comment>
<reference evidence="5" key="1">
    <citation type="submission" date="2016-10" db="EMBL/GenBank/DDBJ databases">
        <authorList>
            <person name="Varghese N."/>
            <person name="Submissions S."/>
        </authorList>
    </citation>
    <scope>NUCLEOTIDE SEQUENCE [LARGE SCALE GENOMIC DNA]</scope>
    <source>
        <strain evidence="5">DSM 44209</strain>
    </source>
</reference>
<feature type="binding site" evidence="1">
    <location>
        <position position="220"/>
    </location>
    <ligand>
        <name>a divalent metal cation</name>
        <dbReference type="ChEBI" id="CHEBI:60240"/>
        <note>catalytic</note>
    </ligand>
</feature>
<evidence type="ECO:0000313" key="5">
    <source>
        <dbReference type="Proteomes" id="UP000198507"/>
    </source>
</evidence>
<dbReference type="InterPro" id="IPR029068">
    <property type="entry name" value="Glyas_Bleomycin-R_OHBP_Dase"/>
</dbReference>
<accession>A0A1H9ZLE2</accession>
<dbReference type="InterPro" id="IPR037523">
    <property type="entry name" value="VOC_core"/>
</dbReference>
<sequence length="644" mass="68020">MSGEGEGPRPPHRSRARGEPLDGAATRAPRHRAIATVCLSGTLEDKIAAAAAAGFDGIEVFEPDLVASPWSPAELAARCADLGLSIDLYQPFRDLDSTDDDRFARNLRRAEHKFDVMAQLGVDTVLVCSSVAPDAVDDADRLAGQLATAAARAGERGLRIAYEALAWGRHVSTWERSWDAVRRADSAALGLCLDSFHVLSRGGDPAGFADVPGGKLFFLQLADAPRLAMDVLQWSRHHRLFPGQGAFDLPGFVAAVLATGYAGPLSLEVFNDVYRQADPARTAVDAMRSLQWLEEALAVRDPASGLVPPPAAPALSGWSFTELGVDGVSGPRAAEVLAALGFTHTGQHRSKPVQLWEQGGARVLLNASVVRPAATGVASVAALGLESADPGRSAARAEAMSAPVLPRTRGAAEAELSAVAAPDGTQVFFTRTVPDGWPADFLPTGQQAGPGAGITGVDHVGLTQPFDSFDEAGLFYRAVLGLEAQEVVETAAPFGLVRTRAVTDPDRSVRLALSAATLRRGGWAPGVPEPQYVALATDDLVATARVLHEAGAPLLPLPANYAADLEARFDLPADVLAAIREHGLMYEEDGAGGYLHLATEVLGDRVFFEVVQRLDGYDGYGTADAPVRMAAHRRRRQAALVPPR</sequence>
<dbReference type="GO" id="GO:0046279">
    <property type="term" value="P:3,4-dihydroxybenzoate biosynthetic process"/>
    <property type="evidence" value="ECO:0007669"/>
    <property type="project" value="UniProtKB-UniRule"/>
</dbReference>
<evidence type="ECO:0000313" key="4">
    <source>
        <dbReference type="EMBL" id="SES82556.1"/>
    </source>
</evidence>
<comment type="pathway">
    <text evidence="1">Aromatic compound metabolism; 3,4-dihydroxybenzoate biosynthesis.</text>
</comment>
<dbReference type="Gene3D" id="3.20.20.150">
    <property type="entry name" value="Divalent-metal-dependent TIM barrel enzymes"/>
    <property type="match status" value="1"/>
</dbReference>
<dbReference type="PANTHER" id="PTHR12110">
    <property type="entry name" value="HYDROXYPYRUVATE ISOMERASE"/>
    <property type="match status" value="1"/>
</dbReference>
<dbReference type="Gene3D" id="3.10.180.10">
    <property type="entry name" value="2,3-Dihydroxybiphenyl 1,2-Dioxygenase, domain 1"/>
    <property type="match status" value="2"/>
</dbReference>
<dbReference type="InterPro" id="IPR004360">
    <property type="entry name" value="Glyas_Fos-R_dOase_dom"/>
</dbReference>
<dbReference type="SUPFAM" id="SSF54593">
    <property type="entry name" value="Glyoxalase/Bleomycin resistance protein/Dihydroxybiphenyl dioxygenase"/>
    <property type="match status" value="1"/>
</dbReference>
<dbReference type="GO" id="GO:0046565">
    <property type="term" value="F:3-dehydroshikimate dehydratase activity"/>
    <property type="evidence" value="ECO:0007669"/>
    <property type="project" value="UniProtKB-UniRule"/>
</dbReference>
<comment type="similarity">
    <text evidence="1">Belongs to the bacterial two-domain DSD family.</text>
</comment>
<feature type="binding site" evidence="1">
    <location>
        <position position="268"/>
    </location>
    <ligand>
        <name>a divalent metal cation</name>
        <dbReference type="ChEBI" id="CHEBI:60240"/>
        <note>catalytic</note>
    </ligand>
</feature>
<dbReference type="InterPro" id="IPR043700">
    <property type="entry name" value="DSD"/>
</dbReference>
<feature type="domain" description="VOC" evidence="3">
    <location>
        <begin position="456"/>
        <end position="600"/>
    </location>
</feature>
<feature type="binding site" evidence="1">
    <location>
        <position position="194"/>
    </location>
    <ligand>
        <name>a divalent metal cation</name>
        <dbReference type="ChEBI" id="CHEBI:60240"/>
        <note>catalytic</note>
    </ligand>
</feature>
<name>A0A1H9ZLE2_9ACTN</name>
<proteinExistence type="inferred from homology"/>
<dbReference type="AlphaFoldDB" id="A0A1H9ZLE2"/>
<gene>
    <name evidence="4" type="ORF">SAMN04488546_0666</name>
</gene>
<dbReference type="Proteomes" id="UP000198507">
    <property type="component" value="Unassembled WGS sequence"/>
</dbReference>
<dbReference type="GO" id="GO:0051213">
    <property type="term" value="F:dioxygenase activity"/>
    <property type="evidence" value="ECO:0007669"/>
    <property type="project" value="UniProtKB-KW"/>
</dbReference>